<dbReference type="PANTHER" id="PTHR46332:SF5">
    <property type="entry name" value="ASPARTATE BETA-HYDROXYLASE DOMAIN CONTAINING 2"/>
    <property type="match status" value="1"/>
</dbReference>
<accession>A0A8J9T648</accession>
<evidence type="ECO:0000256" key="1">
    <source>
        <dbReference type="ARBA" id="ARBA00007730"/>
    </source>
</evidence>
<dbReference type="Gene3D" id="2.60.120.330">
    <property type="entry name" value="B-lactam Antibiotic, Isopenicillin N Synthase, Chain"/>
    <property type="match status" value="1"/>
</dbReference>
<name>A0A8J9T648_PHATR</name>
<dbReference type="AlphaFoldDB" id="A0A8J9T648"/>
<dbReference type="InterPro" id="IPR051821">
    <property type="entry name" value="Asp/Asn_beta-hydroxylase"/>
</dbReference>
<dbReference type="GO" id="GO:0051213">
    <property type="term" value="F:dioxygenase activity"/>
    <property type="evidence" value="ECO:0007669"/>
    <property type="project" value="UniProtKB-KW"/>
</dbReference>
<evidence type="ECO:0000256" key="3">
    <source>
        <dbReference type="ARBA" id="ARBA00023002"/>
    </source>
</evidence>
<sequence length="302" mass="34382">MGRLARIAFHAGRSSANSTPFLLGKPYPRGGAWRCFSSTPPEHCEIVQGPSLLRTSTTRPSPSLLHIPGLRSLPFWTQYDKDQDVNRVAYQDPTVSEAVQYLEQHWETIRREYAEKAPKLASDYQTDTEHTLHKGTWDWHSYMLKGKVQPNFEKHFPRTATILQVFRDEGRLLFEGTPFGYAFFSTLHAQSKIAAHSAPMNFRVRIHLPLIVPANMPSAAPVSEQDGRPSVGIRVGPVVRQWHPGKALVLDDAYNHEVWNHTHESRVLLLIDLWHPDITTQEKQDIIGLFNHAEEQGWLSGE</sequence>
<reference evidence="5" key="1">
    <citation type="submission" date="2022-02" db="EMBL/GenBank/DDBJ databases">
        <authorList>
            <person name="Giguere J D."/>
        </authorList>
    </citation>
    <scope>NUCLEOTIDE SEQUENCE</scope>
    <source>
        <strain evidence="5">CCAP 1055/1</strain>
    </source>
</reference>
<comment type="similarity">
    <text evidence="1">Belongs to the aspartyl/asparaginyl beta-hydroxylase family.</text>
</comment>
<dbReference type="InterPro" id="IPR007803">
    <property type="entry name" value="Asp/Arg/Pro-Hydrxlase"/>
</dbReference>
<dbReference type="GO" id="GO:0016020">
    <property type="term" value="C:membrane"/>
    <property type="evidence" value="ECO:0007669"/>
    <property type="project" value="TreeGrafter"/>
</dbReference>
<evidence type="ECO:0000313" key="5">
    <source>
        <dbReference type="EMBL" id="CAG9285624.1"/>
    </source>
</evidence>
<evidence type="ECO:0000259" key="4">
    <source>
        <dbReference type="Pfam" id="PF05118"/>
    </source>
</evidence>
<dbReference type="SUPFAM" id="SSF51197">
    <property type="entry name" value="Clavaminate synthase-like"/>
    <property type="match status" value="1"/>
</dbReference>
<gene>
    <name evidence="5" type="ORF">PTTT1_LOCUS29664</name>
</gene>
<evidence type="ECO:0000256" key="2">
    <source>
        <dbReference type="ARBA" id="ARBA00022964"/>
    </source>
</evidence>
<dbReference type="Proteomes" id="UP000836788">
    <property type="component" value="Chromosome 20"/>
</dbReference>
<organism evidence="5">
    <name type="scientific">Phaeodactylum tricornutum</name>
    <name type="common">Diatom</name>
    <dbReference type="NCBI Taxonomy" id="2850"/>
    <lineage>
        <taxon>Eukaryota</taxon>
        <taxon>Sar</taxon>
        <taxon>Stramenopiles</taxon>
        <taxon>Ochrophyta</taxon>
        <taxon>Bacillariophyta</taxon>
        <taxon>Bacillariophyceae</taxon>
        <taxon>Bacillariophycidae</taxon>
        <taxon>Naviculales</taxon>
        <taxon>Phaeodactylaceae</taxon>
        <taxon>Phaeodactylum</taxon>
    </lineage>
</organism>
<protein>
    <recommendedName>
        <fullName evidence="4">Aspartyl/asparaginy/proline hydroxylase domain-containing protein</fullName>
    </recommendedName>
</protein>
<dbReference type="InterPro" id="IPR027443">
    <property type="entry name" value="IPNS-like_sf"/>
</dbReference>
<dbReference type="EMBL" id="OU594961">
    <property type="protein sequence ID" value="CAG9285624.1"/>
    <property type="molecule type" value="Genomic_DNA"/>
</dbReference>
<dbReference type="Pfam" id="PF05118">
    <property type="entry name" value="Asp_Arg_Hydrox"/>
    <property type="match status" value="1"/>
</dbReference>
<feature type="domain" description="Aspartyl/asparaginy/proline hydroxylase" evidence="4">
    <location>
        <begin position="103"/>
        <end position="276"/>
    </location>
</feature>
<dbReference type="PANTHER" id="PTHR46332">
    <property type="entry name" value="ASPARTATE BETA-HYDROXYLASE DOMAIN-CONTAINING PROTEIN 2"/>
    <property type="match status" value="1"/>
</dbReference>
<keyword evidence="3" id="KW-0560">Oxidoreductase</keyword>
<proteinExistence type="inferred from homology"/>
<keyword evidence="2" id="KW-0223">Dioxygenase</keyword>